<dbReference type="Pfam" id="PF04851">
    <property type="entry name" value="ResIII"/>
    <property type="match status" value="1"/>
</dbReference>
<dbReference type="PROSITE" id="PS51192">
    <property type="entry name" value="HELICASE_ATP_BIND_1"/>
    <property type="match status" value="1"/>
</dbReference>
<reference evidence="8 9" key="1">
    <citation type="submission" date="2021-04" db="EMBL/GenBank/DDBJ databases">
        <authorList>
            <person name="Bliznina A."/>
        </authorList>
    </citation>
    <scope>NUCLEOTIDE SEQUENCE [LARGE SCALE GENOMIC DNA]</scope>
</reference>
<proteinExistence type="predicted"/>
<evidence type="ECO:0000313" key="9">
    <source>
        <dbReference type="Proteomes" id="UP001158576"/>
    </source>
</evidence>
<evidence type="ECO:0000256" key="5">
    <source>
        <dbReference type="SAM" id="MobiDB-lite"/>
    </source>
</evidence>
<dbReference type="PANTHER" id="PTHR14025">
    <property type="entry name" value="FANCONI ANEMIA GROUP M FANCM FAMILY MEMBER"/>
    <property type="match status" value="1"/>
</dbReference>
<feature type="domain" description="Helicase ATP-binding" evidence="6">
    <location>
        <begin position="59"/>
        <end position="227"/>
    </location>
</feature>
<dbReference type="Gene3D" id="3.40.50.300">
    <property type="entry name" value="P-loop containing nucleotide triphosphate hydrolases"/>
    <property type="match status" value="2"/>
</dbReference>
<gene>
    <name evidence="8" type="ORF">OKIOD_LOCUS5528</name>
</gene>
<evidence type="ECO:0000256" key="3">
    <source>
        <dbReference type="ARBA" id="ARBA00022806"/>
    </source>
</evidence>
<evidence type="ECO:0000259" key="6">
    <source>
        <dbReference type="PROSITE" id="PS51192"/>
    </source>
</evidence>
<dbReference type="SMART" id="SM00490">
    <property type="entry name" value="HELICc"/>
    <property type="match status" value="1"/>
</dbReference>
<keyword evidence="4" id="KW-0067">ATP-binding</keyword>
<accession>A0ABN7S8G3</accession>
<dbReference type="PROSITE" id="PS51194">
    <property type="entry name" value="HELICASE_CTER"/>
    <property type="match status" value="1"/>
</dbReference>
<evidence type="ECO:0000256" key="4">
    <source>
        <dbReference type="ARBA" id="ARBA00022840"/>
    </source>
</evidence>
<dbReference type="SUPFAM" id="SSF52540">
    <property type="entry name" value="P-loop containing nucleoside triphosphate hydrolases"/>
    <property type="match status" value="1"/>
</dbReference>
<protein>
    <submittedName>
        <fullName evidence="8">Oidioi.mRNA.OKI2018_I69.XSR.g13970.t1.cds</fullName>
    </submittedName>
</protein>
<keyword evidence="1" id="KW-0547">Nucleotide-binding</keyword>
<sequence>MSDRVFHNTYTRYGTQQVPITTWATQVVSPTQQQSANSAEQREFVFPNDFPVRPYQQQCTRRALKNNCLVCLPTGAGKTLVAAAVIRNFLDWHPNSQAIFVAWTKPLAKQQQEAITRDAGISKRESCLITGNTSDKKRQKMYSECRLICATPQCINSDIGKKLIEFNRVKLVIVDEAHRATGEHAYSQVITNFKAETDEFRIVGLTATPERDKLYKVVENLFIQDIVFYPASHPEIKKHIVQIDEIIVRRTKTELTCLRLLSDIGDGILKTIQKGKLLLNINIASVSNYGLLEEYNRSKHLQYWKFYYPKYQNFSKLVACLVALRKFGMGKMVDLFENNCTDKEKSVWKDINRKAVAELKKTIFRFKQPGNTEVSEKLKNLATELEKYFVDAATSYKKRALVFVNDRSIVEEIRRYLVANCSNNLKVTAEKITQKQQVEQLEKFKKGDINVLAATSIGEEGLDISACDLVVQYDHSLNQTRNAQRSGRTGRKHNGRILYLMYECEYESYKKALEGEKTLETFMAKITSQSPEVRKTTWRKMLNYEMPAWPVLGPTPIPTAQYKKLHRPPSPEPEWKTPRRKSGTPKPKRTPKEKTPRRKNSAKKTKKRATLRDQPGPSTDFNFLDVDLSDDEPLPHVPDESLAEIGGDLPDIPSGLEDSPPSLDDSPPPAALELLSRYNTENNCDEDRQVDDPQPVNLSINEFEPHSFGDDSLNGLTEKLSQNSVEEVNLSGALFSPETPNQSFQNNFDEPIASNTCSLDNSIPRAISRMEFPAQSVLPTPELPLTTEGDCNKDNMMDEPNDLGELDFRNPFDTTSESENGLGSDDRSQSLFPVENELVGSSEEESDSGINMQPGTSKRERWQQNKENRGSRSCPPVRQGKLLKNRNCTGTMVISSDEEHVSRYASTPLKRKKKTKRAHEIKEESPEVNLISSDTGSEQSGPPSPVIKFARKSLFYELKNKTL</sequence>
<dbReference type="PANTHER" id="PTHR14025:SF20">
    <property type="entry name" value="FANCONI ANEMIA GROUP M PROTEIN"/>
    <property type="match status" value="1"/>
</dbReference>
<dbReference type="Pfam" id="PF00271">
    <property type="entry name" value="Helicase_C"/>
    <property type="match status" value="1"/>
</dbReference>
<feature type="region of interest" description="Disordered" evidence="5">
    <location>
        <begin position="773"/>
        <end position="881"/>
    </location>
</feature>
<evidence type="ECO:0000313" key="8">
    <source>
        <dbReference type="EMBL" id="CAG5094973.1"/>
    </source>
</evidence>
<dbReference type="InterPro" id="IPR006935">
    <property type="entry name" value="Helicase/UvrB_N"/>
</dbReference>
<dbReference type="Proteomes" id="UP001158576">
    <property type="component" value="Chromosome XSR"/>
</dbReference>
<evidence type="ECO:0000256" key="2">
    <source>
        <dbReference type="ARBA" id="ARBA00022801"/>
    </source>
</evidence>
<dbReference type="EMBL" id="OU015569">
    <property type="protein sequence ID" value="CAG5094973.1"/>
    <property type="molecule type" value="Genomic_DNA"/>
</dbReference>
<dbReference type="SMART" id="SM00487">
    <property type="entry name" value="DEXDc"/>
    <property type="match status" value="1"/>
</dbReference>
<feature type="domain" description="Helicase C-terminal" evidence="7">
    <location>
        <begin position="384"/>
        <end position="534"/>
    </location>
</feature>
<dbReference type="InterPro" id="IPR014001">
    <property type="entry name" value="Helicase_ATP-bd"/>
</dbReference>
<feature type="region of interest" description="Disordered" evidence="5">
    <location>
        <begin position="553"/>
        <end position="670"/>
    </location>
</feature>
<feature type="compositionally biased region" description="Basic and acidic residues" evidence="5">
    <location>
        <begin position="857"/>
        <end position="870"/>
    </location>
</feature>
<evidence type="ECO:0000256" key="1">
    <source>
        <dbReference type="ARBA" id="ARBA00022741"/>
    </source>
</evidence>
<dbReference type="InterPro" id="IPR027417">
    <property type="entry name" value="P-loop_NTPase"/>
</dbReference>
<feature type="compositionally biased region" description="Basic residues" evidence="5">
    <location>
        <begin position="578"/>
        <end position="609"/>
    </location>
</feature>
<feature type="region of interest" description="Disordered" evidence="5">
    <location>
        <begin position="905"/>
        <end position="945"/>
    </location>
</feature>
<keyword evidence="2" id="KW-0378">Hydrolase</keyword>
<dbReference type="InterPro" id="IPR001650">
    <property type="entry name" value="Helicase_C-like"/>
</dbReference>
<feature type="compositionally biased region" description="Polar residues" evidence="5">
    <location>
        <begin position="812"/>
        <end position="821"/>
    </location>
</feature>
<keyword evidence="9" id="KW-1185">Reference proteome</keyword>
<evidence type="ECO:0000259" key="7">
    <source>
        <dbReference type="PROSITE" id="PS51194"/>
    </source>
</evidence>
<name>A0ABN7S8G3_OIKDI</name>
<keyword evidence="3" id="KW-0347">Helicase</keyword>
<feature type="compositionally biased region" description="Polar residues" evidence="5">
    <location>
        <begin position="930"/>
        <end position="941"/>
    </location>
</feature>
<organism evidence="8 9">
    <name type="scientific">Oikopleura dioica</name>
    <name type="common">Tunicate</name>
    <dbReference type="NCBI Taxonomy" id="34765"/>
    <lineage>
        <taxon>Eukaryota</taxon>
        <taxon>Metazoa</taxon>
        <taxon>Chordata</taxon>
        <taxon>Tunicata</taxon>
        <taxon>Appendicularia</taxon>
        <taxon>Copelata</taxon>
        <taxon>Oikopleuridae</taxon>
        <taxon>Oikopleura</taxon>
    </lineage>
</organism>